<dbReference type="Gene3D" id="1.10.443.10">
    <property type="entry name" value="Intergrase catalytic core"/>
    <property type="match status" value="1"/>
</dbReference>
<dbReference type="InterPro" id="IPR004107">
    <property type="entry name" value="Integrase_SAM-like_N"/>
</dbReference>
<evidence type="ECO:0000313" key="8">
    <source>
        <dbReference type="Proteomes" id="UP001294412"/>
    </source>
</evidence>
<feature type="domain" description="Core-binding (CB)" evidence="6">
    <location>
        <begin position="19"/>
        <end position="99"/>
    </location>
</feature>
<evidence type="ECO:0000256" key="1">
    <source>
        <dbReference type="ARBA" id="ARBA00022908"/>
    </source>
</evidence>
<dbReference type="PROSITE" id="PS51898">
    <property type="entry name" value="TYR_RECOMBINASE"/>
    <property type="match status" value="1"/>
</dbReference>
<evidence type="ECO:0000259" key="6">
    <source>
        <dbReference type="PROSITE" id="PS51900"/>
    </source>
</evidence>
<keyword evidence="8" id="KW-1185">Reference proteome</keyword>
<comment type="caution">
    <text evidence="7">The sequence shown here is derived from an EMBL/GenBank/DDBJ whole genome shotgun (WGS) entry which is preliminary data.</text>
</comment>
<dbReference type="Proteomes" id="UP001294412">
    <property type="component" value="Unassembled WGS sequence"/>
</dbReference>
<dbReference type="InterPro" id="IPR010998">
    <property type="entry name" value="Integrase_recombinase_N"/>
</dbReference>
<dbReference type="Gene3D" id="1.10.150.130">
    <property type="match status" value="1"/>
</dbReference>
<keyword evidence="2 4" id="KW-0238">DNA-binding</keyword>
<dbReference type="SUPFAM" id="SSF56349">
    <property type="entry name" value="DNA breaking-rejoining enzymes"/>
    <property type="match status" value="1"/>
</dbReference>
<evidence type="ECO:0000256" key="4">
    <source>
        <dbReference type="PROSITE-ProRule" id="PRU01248"/>
    </source>
</evidence>
<dbReference type="InterPro" id="IPR052925">
    <property type="entry name" value="Phage_Integrase-like_Recomb"/>
</dbReference>
<name>A0ABU5I6Y1_9HYPH</name>
<evidence type="ECO:0000256" key="3">
    <source>
        <dbReference type="ARBA" id="ARBA00023172"/>
    </source>
</evidence>
<organism evidence="7 8">
    <name type="scientific">Fulvimarina uroteuthidis</name>
    <dbReference type="NCBI Taxonomy" id="3098149"/>
    <lineage>
        <taxon>Bacteria</taxon>
        <taxon>Pseudomonadati</taxon>
        <taxon>Pseudomonadota</taxon>
        <taxon>Alphaproteobacteria</taxon>
        <taxon>Hyphomicrobiales</taxon>
        <taxon>Aurantimonadaceae</taxon>
        <taxon>Fulvimarina</taxon>
    </lineage>
</organism>
<dbReference type="InterPro" id="IPR011010">
    <property type="entry name" value="DNA_brk_join_enz"/>
</dbReference>
<feature type="domain" description="Tyr recombinase" evidence="5">
    <location>
        <begin position="125"/>
        <end position="321"/>
    </location>
</feature>
<dbReference type="Pfam" id="PF02899">
    <property type="entry name" value="Phage_int_SAM_1"/>
    <property type="match status" value="1"/>
</dbReference>
<evidence type="ECO:0000259" key="5">
    <source>
        <dbReference type="PROSITE" id="PS51898"/>
    </source>
</evidence>
<gene>
    <name evidence="7" type="ORF">U0C82_18620</name>
</gene>
<dbReference type="InterPro" id="IPR013762">
    <property type="entry name" value="Integrase-like_cat_sf"/>
</dbReference>
<accession>A0ABU5I6Y1</accession>
<protein>
    <submittedName>
        <fullName evidence="7">Site-specific integrase</fullName>
    </submittedName>
</protein>
<reference evidence="7 8" key="1">
    <citation type="submission" date="2023-12" db="EMBL/GenBank/DDBJ databases">
        <title>Description of Novel Strain Fulvimarina sp. 2208YS6-2-32 isolated from Uroteuthis (Photololigo) edulis.</title>
        <authorList>
            <person name="Park J.-S."/>
        </authorList>
    </citation>
    <scope>NUCLEOTIDE SEQUENCE [LARGE SCALE GENOMIC DNA]</scope>
    <source>
        <strain evidence="7 8">2208YS6-2-32</strain>
    </source>
</reference>
<sequence length="321" mass="34513">MSEAIQIIPPTDIQGDIAPIDTGRARAYAEASKATNTTRAYASDFRDFAEWCARNEVSPLPANFGTVAAFLAYSADRGLKASTVSRKASAIRFAHRAKGFPSPTESAEVEVTLRGIRRHLGTAAKQKAPAIATNIAVMLSRAPNNAHGKRDRALIALGFAGAFRRSELVALNVADLTFTDEGVDVMVRRSKTDQEGEGFVKSIPAGNAIKPVLLLREWIESAGIESGHVFRRVRRGGAVGAESLTPQSVALIVKRYAEVSGLDPAAFAGHSLRAGFVTSAAEAGADINRIMDQSGHRDPRTVRTYIRRANRYRDHAGSAFL</sequence>
<evidence type="ECO:0000313" key="7">
    <source>
        <dbReference type="EMBL" id="MDY8111139.1"/>
    </source>
</evidence>
<dbReference type="EMBL" id="JAXLPB010000012">
    <property type="protein sequence ID" value="MDY8111139.1"/>
    <property type="molecule type" value="Genomic_DNA"/>
</dbReference>
<evidence type="ECO:0000256" key="2">
    <source>
        <dbReference type="ARBA" id="ARBA00023125"/>
    </source>
</evidence>
<dbReference type="CDD" id="cd00799">
    <property type="entry name" value="INT_Cre_C"/>
    <property type="match status" value="1"/>
</dbReference>
<dbReference type="PANTHER" id="PTHR34605:SF4">
    <property type="entry name" value="DNA ADENINE METHYLTRANSFERASE"/>
    <property type="match status" value="1"/>
</dbReference>
<dbReference type="SUPFAM" id="SSF47823">
    <property type="entry name" value="lambda integrase-like, N-terminal domain"/>
    <property type="match status" value="1"/>
</dbReference>
<dbReference type="RefSeq" id="WP_322189309.1">
    <property type="nucleotide sequence ID" value="NZ_JAXLPB010000012.1"/>
</dbReference>
<dbReference type="InterPro" id="IPR002104">
    <property type="entry name" value="Integrase_catalytic"/>
</dbReference>
<dbReference type="PANTHER" id="PTHR34605">
    <property type="entry name" value="PHAGE_INTEGRASE DOMAIN-CONTAINING PROTEIN"/>
    <property type="match status" value="1"/>
</dbReference>
<keyword evidence="1" id="KW-0229">DNA integration</keyword>
<dbReference type="PROSITE" id="PS51900">
    <property type="entry name" value="CB"/>
    <property type="match status" value="1"/>
</dbReference>
<proteinExistence type="predicted"/>
<keyword evidence="3" id="KW-0233">DNA recombination</keyword>
<dbReference type="InterPro" id="IPR044068">
    <property type="entry name" value="CB"/>
</dbReference>
<dbReference type="Pfam" id="PF00589">
    <property type="entry name" value="Phage_integrase"/>
    <property type="match status" value="1"/>
</dbReference>